<evidence type="ECO:0000259" key="5">
    <source>
        <dbReference type="PROSITE" id="PS50931"/>
    </source>
</evidence>
<dbReference type="EMBL" id="HQ897158">
    <property type="protein sequence ID" value="ADZ54055.1"/>
    <property type="molecule type" value="Genomic_DNA"/>
</dbReference>
<evidence type="ECO:0000313" key="6">
    <source>
        <dbReference type="EMBL" id="ADZ54055.1"/>
    </source>
</evidence>
<dbReference type="PANTHER" id="PTHR30126">
    <property type="entry name" value="HTH-TYPE TRANSCRIPTIONAL REGULATOR"/>
    <property type="match status" value="1"/>
</dbReference>
<dbReference type="PANTHER" id="PTHR30126:SF40">
    <property type="entry name" value="HTH-TYPE TRANSCRIPTIONAL REGULATOR GLTR"/>
    <property type="match status" value="1"/>
</dbReference>
<name>H6TG63_9BACL</name>
<evidence type="ECO:0000256" key="4">
    <source>
        <dbReference type="ARBA" id="ARBA00023163"/>
    </source>
</evidence>
<dbReference type="PRINTS" id="PR00039">
    <property type="entry name" value="HTHLYSR"/>
</dbReference>
<feature type="domain" description="HTH lysR-type" evidence="5">
    <location>
        <begin position="1"/>
        <end position="60"/>
    </location>
</feature>
<dbReference type="CDD" id="cd05466">
    <property type="entry name" value="PBP2_LTTR_substrate"/>
    <property type="match status" value="1"/>
</dbReference>
<keyword evidence="4" id="KW-0804">Transcription</keyword>
<dbReference type="PROSITE" id="PS50931">
    <property type="entry name" value="HTH_LYSR"/>
    <property type="match status" value="1"/>
</dbReference>
<proteinExistence type="inferred from homology"/>
<dbReference type="Gene3D" id="3.40.190.290">
    <property type="match status" value="1"/>
</dbReference>
<dbReference type="InterPro" id="IPR000847">
    <property type="entry name" value="LysR_HTH_N"/>
</dbReference>
<reference evidence="6" key="1">
    <citation type="submission" date="2011-01" db="EMBL/GenBank/DDBJ databases">
        <authorList>
            <person name="Liu T.-T."/>
            <person name="Zhou N.-Y."/>
        </authorList>
    </citation>
    <scope>NUCLEOTIDE SEQUENCE</scope>
    <source>
        <strain evidence="6">NyZ101</strain>
    </source>
</reference>
<organism evidence="6">
    <name type="scientific">Paenibacillus sp. NyZ101</name>
    <dbReference type="NCBI Taxonomy" id="980079"/>
    <lineage>
        <taxon>Bacteria</taxon>
        <taxon>Bacillati</taxon>
        <taxon>Bacillota</taxon>
        <taxon>Bacilli</taxon>
        <taxon>Bacillales</taxon>
        <taxon>Paenibacillaceae</taxon>
        <taxon>Paenibacillus</taxon>
    </lineage>
</organism>
<accession>H6TG63</accession>
<dbReference type="SUPFAM" id="SSF46785">
    <property type="entry name" value="Winged helix' DNA-binding domain"/>
    <property type="match status" value="1"/>
</dbReference>
<evidence type="ECO:0000256" key="3">
    <source>
        <dbReference type="ARBA" id="ARBA00023125"/>
    </source>
</evidence>
<keyword evidence="3" id="KW-0238">DNA-binding</keyword>
<dbReference type="InterPro" id="IPR005119">
    <property type="entry name" value="LysR_subst-bd"/>
</dbReference>
<dbReference type="Pfam" id="PF00126">
    <property type="entry name" value="HTH_1"/>
    <property type="match status" value="1"/>
</dbReference>
<protein>
    <submittedName>
        <fullName evidence="6">Putative LysR family transcriptional regulator</fullName>
    </submittedName>
</protein>
<dbReference type="GO" id="GO:0000976">
    <property type="term" value="F:transcription cis-regulatory region binding"/>
    <property type="evidence" value="ECO:0007669"/>
    <property type="project" value="TreeGrafter"/>
</dbReference>
<evidence type="ECO:0000256" key="2">
    <source>
        <dbReference type="ARBA" id="ARBA00023015"/>
    </source>
</evidence>
<dbReference type="Gene3D" id="1.10.10.10">
    <property type="entry name" value="Winged helix-like DNA-binding domain superfamily/Winged helix DNA-binding domain"/>
    <property type="match status" value="1"/>
</dbReference>
<reference evidence="6" key="2">
    <citation type="journal article" date="2012" name="J. Bacteriol.">
        <title>Novel L-Cysteine-Dependent Maleylpyruvate Isomerase in the Gentisate Pathway of Paenibacillus sp. Strain NyZ101.</title>
        <authorList>
            <person name="Liu T.T."/>
            <person name="Zhou N.Y."/>
        </authorList>
    </citation>
    <scope>NUCLEOTIDE SEQUENCE</scope>
    <source>
        <strain evidence="6">NyZ101</strain>
    </source>
</reference>
<dbReference type="AlphaFoldDB" id="H6TG63"/>
<keyword evidence="2" id="KW-0805">Transcription regulation</keyword>
<dbReference type="GO" id="GO:0003700">
    <property type="term" value="F:DNA-binding transcription factor activity"/>
    <property type="evidence" value="ECO:0007669"/>
    <property type="project" value="InterPro"/>
</dbReference>
<dbReference type="Pfam" id="PF03466">
    <property type="entry name" value="LysR_substrate"/>
    <property type="match status" value="1"/>
</dbReference>
<evidence type="ECO:0000256" key="1">
    <source>
        <dbReference type="ARBA" id="ARBA00009437"/>
    </source>
</evidence>
<dbReference type="InterPro" id="IPR036390">
    <property type="entry name" value="WH_DNA-bd_sf"/>
</dbReference>
<comment type="similarity">
    <text evidence="1">Belongs to the LysR transcriptional regulatory family.</text>
</comment>
<sequence>MDSEKLETFLCIAQEKSFSKASKLLYVNQPTLSARIQSLEKELGVELFERLGKGKGIKLSHYGNLYLPFAQQILKLMKESKELLDKEKGIQHTNLRIGASSRIGNYILPGILSEFHFEFPNIEMTMVSGSALEIAQMVVDGDIDVAFVNQLVHFDALENIQLMWDDILLFFSHKRMGHFSDPQPIELMAGETLILFDNKRNINKQSSYWQLIDRYFADQNLIFRNVINIDQLEAIKSLVKQNAGVSFLPKSMISHELKRSEVGAVMIDPPMPKLGIQFIYHKQRHRPIIDSLKQIAQRCLT</sequence>
<dbReference type="SUPFAM" id="SSF53850">
    <property type="entry name" value="Periplasmic binding protein-like II"/>
    <property type="match status" value="1"/>
</dbReference>
<dbReference type="InterPro" id="IPR036388">
    <property type="entry name" value="WH-like_DNA-bd_sf"/>
</dbReference>